<reference evidence="3" key="1">
    <citation type="submission" date="2016-04" db="UniProtKB">
        <authorList>
            <consortium name="WormBaseParasite"/>
        </authorList>
    </citation>
    <scope>IDENTIFICATION</scope>
</reference>
<evidence type="ECO:0000313" key="3">
    <source>
        <dbReference type="WBParaSite" id="SMUV_0000272201-mRNA-1"/>
    </source>
</evidence>
<dbReference type="AlphaFoldDB" id="A0A158R493"/>
<keyword evidence="1" id="KW-0472">Membrane</keyword>
<keyword evidence="1" id="KW-0812">Transmembrane</keyword>
<feature type="transmembrane region" description="Helical" evidence="1">
    <location>
        <begin position="84"/>
        <end position="108"/>
    </location>
</feature>
<feature type="transmembrane region" description="Helical" evidence="1">
    <location>
        <begin position="58"/>
        <end position="77"/>
    </location>
</feature>
<name>A0A158R493_9BILA</name>
<feature type="transmembrane region" description="Helical" evidence="1">
    <location>
        <begin position="32"/>
        <end position="52"/>
    </location>
</feature>
<keyword evidence="1" id="KW-1133">Transmembrane helix</keyword>
<accession>A0A158R493</accession>
<dbReference type="WBParaSite" id="SMUV_0000272201-mRNA-1">
    <property type="protein sequence ID" value="SMUV_0000272201-mRNA-1"/>
    <property type="gene ID" value="SMUV_0000272201"/>
</dbReference>
<evidence type="ECO:0000256" key="1">
    <source>
        <dbReference type="SAM" id="Phobius"/>
    </source>
</evidence>
<protein>
    <submittedName>
        <fullName evidence="3">Transmembrane protein</fullName>
    </submittedName>
</protein>
<sequence>MLFISNPHPSNGAINYHNPDQYSVPHDCTQRWNIIVFFFYVVTSVFSVILYYPISCCLLIFPVIVLVYTILVLKGYNRRCLWPCAFIGLAGFSLKIIVVIVFCSIFPIQYESIASNTNDQCMFLIHQLICNP</sequence>
<dbReference type="Proteomes" id="UP000046393">
    <property type="component" value="Unplaced"/>
</dbReference>
<organism evidence="2 3">
    <name type="scientific">Syphacia muris</name>
    <dbReference type="NCBI Taxonomy" id="451379"/>
    <lineage>
        <taxon>Eukaryota</taxon>
        <taxon>Metazoa</taxon>
        <taxon>Ecdysozoa</taxon>
        <taxon>Nematoda</taxon>
        <taxon>Chromadorea</taxon>
        <taxon>Rhabditida</taxon>
        <taxon>Spirurina</taxon>
        <taxon>Oxyuridomorpha</taxon>
        <taxon>Oxyuroidea</taxon>
        <taxon>Oxyuridae</taxon>
        <taxon>Syphacia</taxon>
    </lineage>
</organism>
<evidence type="ECO:0000313" key="2">
    <source>
        <dbReference type="Proteomes" id="UP000046393"/>
    </source>
</evidence>
<keyword evidence="2" id="KW-1185">Reference proteome</keyword>
<proteinExistence type="predicted"/>